<feature type="signal peptide" evidence="1">
    <location>
        <begin position="1"/>
        <end position="24"/>
    </location>
</feature>
<dbReference type="EMBL" id="AUBJ02000001">
    <property type="protein sequence ID" value="MCP2330258.1"/>
    <property type="molecule type" value="Genomic_DNA"/>
</dbReference>
<evidence type="ECO:0000313" key="2">
    <source>
        <dbReference type="EMBL" id="MCP2330258.1"/>
    </source>
</evidence>
<dbReference type="CDD" id="cd08589">
    <property type="entry name" value="PI-PLCc_SaPLC1_like"/>
    <property type="match status" value="1"/>
</dbReference>
<keyword evidence="1" id="KW-0732">Signal</keyword>
<feature type="chain" id="PRO_5046900311" evidence="1">
    <location>
        <begin position="25"/>
        <end position="352"/>
    </location>
</feature>
<evidence type="ECO:0000313" key="3">
    <source>
        <dbReference type="Proteomes" id="UP000791080"/>
    </source>
</evidence>
<proteinExistence type="predicted"/>
<dbReference type="Pfam" id="PF16670">
    <property type="entry name" value="PI-PLC-C1"/>
    <property type="match status" value="1"/>
</dbReference>
<evidence type="ECO:0000256" key="1">
    <source>
        <dbReference type="SAM" id="SignalP"/>
    </source>
</evidence>
<keyword evidence="3" id="KW-1185">Reference proteome</keyword>
<reference evidence="2 3" key="1">
    <citation type="submission" date="2022-06" db="EMBL/GenBank/DDBJ databases">
        <title>Genomic Encyclopedia of Type Strains, Phase I: the one thousand microbial genomes (KMG-I) project.</title>
        <authorList>
            <person name="Kyrpides N."/>
        </authorList>
    </citation>
    <scope>NUCLEOTIDE SEQUENCE [LARGE SCALE GENOMIC DNA]</scope>
    <source>
        <strain evidence="2 3">DSM 43889</strain>
    </source>
</reference>
<protein>
    <submittedName>
        <fullName evidence="2">Phosphoinositide phospholipase C, Ca2+-dependent</fullName>
    </submittedName>
</protein>
<organism evidence="2 3">
    <name type="scientific">Actinoalloteichus caeruleus DSM 43889</name>
    <dbReference type="NCBI Taxonomy" id="1120930"/>
    <lineage>
        <taxon>Bacteria</taxon>
        <taxon>Bacillati</taxon>
        <taxon>Actinomycetota</taxon>
        <taxon>Actinomycetes</taxon>
        <taxon>Pseudonocardiales</taxon>
        <taxon>Pseudonocardiaceae</taxon>
        <taxon>Actinoalloteichus</taxon>
        <taxon>Actinoalloteichus cyanogriseus</taxon>
    </lineage>
</organism>
<dbReference type="Proteomes" id="UP000791080">
    <property type="component" value="Unassembled WGS sequence"/>
</dbReference>
<dbReference type="SUPFAM" id="SSF51695">
    <property type="entry name" value="PLC-like phosphodiesterases"/>
    <property type="match status" value="1"/>
</dbReference>
<sequence>MRRRAPLLAVVPLLLTVAATPALAQSSPSAAPQAAMFPATTSVGVHNAYEQSAFPYFADGLDSGAGMLEIDVWTDELFGRWRVSHDLIGQRNNCVGATHADGLRDGPRNQDLPACLRDIRAWQESNPGHRPIVFKVEFKDGFHDRGGLGPAAFDALVADTLGDGVFRPVDLLTRPDGSRFATLDEAALAGNWPSRDTLAGKVVFELIPGTFEQGNPFDDLWTDEEYSRHLRDLAAEGRIEQAQAFPAVLGAEAGDPRERYEDESLRPWFVFFDGNATTYVGPEVDTAWYHERNYVLLMTNSHSVAPAIDANHPTEQEARDRLHLLAGEHASIVSSDWRDPGVLSAVAQRGQG</sequence>
<gene>
    <name evidence="2" type="ORF">G443_000528</name>
</gene>
<dbReference type="InterPro" id="IPR032075">
    <property type="entry name" value="PI-PLC-C1"/>
</dbReference>
<name>A0ABT1JCV2_ACTCY</name>
<comment type="caution">
    <text evidence="2">The sequence shown here is derived from an EMBL/GenBank/DDBJ whole genome shotgun (WGS) entry which is preliminary data.</text>
</comment>
<accession>A0ABT1JCV2</accession>
<dbReference type="Gene3D" id="3.20.20.190">
    <property type="entry name" value="Phosphatidylinositol (PI) phosphodiesterase"/>
    <property type="match status" value="1"/>
</dbReference>
<dbReference type="RefSeq" id="WP_051313747.1">
    <property type="nucleotide sequence ID" value="NZ_AUBJ02000001.1"/>
</dbReference>
<dbReference type="InterPro" id="IPR017946">
    <property type="entry name" value="PLC-like_Pdiesterase_TIM-brl"/>
</dbReference>